<sequence length="280" mass="31889">MMTKFLLALNRLFPLPVHPFNLQNEGKESYAMWQYERGGNTIAFYTERYTTEEMFADKTVLDVGCGAGGKTMYYASQGVKKIVGMDIVAHYKEEAEALAEQLGYADRFTFVVGDAANTGFPDNSFDTIIMNDAMEHVDRPDLVLAEVRRVLKPGGRLYVNFPPYYHPFGAHLSDLIAIPWVHMFFSEDTLVAAYKELCKTVPDGDDRINFRISTNAQGKEYFSYINHMTIKRFDGLRASAGMKQVYYREVPLRGFLAPLAKLPLLKECFVKMVVCVFEKE</sequence>
<accession>A0A1Y4L5V1</accession>
<organism evidence="3 4">
    <name type="scientific">Butyricicoccus pullicaecorum</name>
    <dbReference type="NCBI Taxonomy" id="501571"/>
    <lineage>
        <taxon>Bacteria</taxon>
        <taxon>Bacillati</taxon>
        <taxon>Bacillota</taxon>
        <taxon>Clostridia</taxon>
        <taxon>Eubacteriales</taxon>
        <taxon>Butyricicoccaceae</taxon>
        <taxon>Butyricicoccus</taxon>
    </lineage>
</organism>
<dbReference type="InterPro" id="IPR050447">
    <property type="entry name" value="Erg6_SMT_methyltransf"/>
</dbReference>
<evidence type="ECO:0000256" key="1">
    <source>
        <dbReference type="ARBA" id="ARBA00022679"/>
    </source>
</evidence>
<dbReference type="GO" id="GO:0008757">
    <property type="term" value="F:S-adenosylmethionine-dependent methyltransferase activity"/>
    <property type="evidence" value="ECO:0007669"/>
    <property type="project" value="InterPro"/>
</dbReference>
<name>A0A1Y4L5V1_9FIRM</name>
<dbReference type="GO" id="GO:0032259">
    <property type="term" value="P:methylation"/>
    <property type="evidence" value="ECO:0007669"/>
    <property type="project" value="UniProtKB-KW"/>
</dbReference>
<gene>
    <name evidence="3" type="ORF">B5F17_09965</name>
</gene>
<dbReference type="RefSeq" id="WP_087373520.1">
    <property type="nucleotide sequence ID" value="NZ_NFKK01000012.1"/>
</dbReference>
<feature type="domain" description="Methyltransferase type 11" evidence="2">
    <location>
        <begin position="61"/>
        <end position="159"/>
    </location>
</feature>
<dbReference type="AlphaFoldDB" id="A0A1Y4L5V1"/>
<evidence type="ECO:0000313" key="4">
    <source>
        <dbReference type="Proteomes" id="UP000195897"/>
    </source>
</evidence>
<dbReference type="PANTHER" id="PTHR44068:SF11">
    <property type="entry name" value="GERANYL DIPHOSPHATE 2-C-METHYLTRANSFERASE"/>
    <property type="match status" value="1"/>
</dbReference>
<dbReference type="SUPFAM" id="SSF53335">
    <property type="entry name" value="S-adenosyl-L-methionine-dependent methyltransferases"/>
    <property type="match status" value="1"/>
</dbReference>
<keyword evidence="1 3" id="KW-0808">Transferase</keyword>
<dbReference type="PANTHER" id="PTHR44068">
    <property type="entry name" value="ZGC:194242"/>
    <property type="match status" value="1"/>
</dbReference>
<dbReference type="Proteomes" id="UP000195897">
    <property type="component" value="Unassembled WGS sequence"/>
</dbReference>
<dbReference type="CDD" id="cd02440">
    <property type="entry name" value="AdoMet_MTases"/>
    <property type="match status" value="1"/>
</dbReference>
<proteinExistence type="predicted"/>
<dbReference type="Gene3D" id="3.40.50.150">
    <property type="entry name" value="Vaccinia Virus protein VP39"/>
    <property type="match status" value="1"/>
</dbReference>
<dbReference type="Pfam" id="PF08241">
    <property type="entry name" value="Methyltransf_11"/>
    <property type="match status" value="1"/>
</dbReference>
<protein>
    <submittedName>
        <fullName evidence="3">SAM-dependent methyltransferase</fullName>
    </submittedName>
</protein>
<keyword evidence="3" id="KW-0489">Methyltransferase</keyword>
<evidence type="ECO:0000259" key="2">
    <source>
        <dbReference type="Pfam" id="PF08241"/>
    </source>
</evidence>
<dbReference type="InterPro" id="IPR013216">
    <property type="entry name" value="Methyltransf_11"/>
</dbReference>
<reference evidence="4" key="1">
    <citation type="submission" date="2017-04" db="EMBL/GenBank/DDBJ databases">
        <title>Function of individual gut microbiota members based on whole genome sequencing of pure cultures obtained from chicken caecum.</title>
        <authorList>
            <person name="Medvecky M."/>
            <person name="Cejkova D."/>
            <person name="Polansky O."/>
            <person name="Karasova D."/>
            <person name="Kubasova T."/>
            <person name="Cizek A."/>
            <person name="Rychlik I."/>
        </authorList>
    </citation>
    <scope>NUCLEOTIDE SEQUENCE [LARGE SCALE GENOMIC DNA]</scope>
    <source>
        <strain evidence="4">An180</strain>
    </source>
</reference>
<dbReference type="EMBL" id="NFKK01000012">
    <property type="protein sequence ID" value="OUP52137.1"/>
    <property type="molecule type" value="Genomic_DNA"/>
</dbReference>
<dbReference type="InterPro" id="IPR029063">
    <property type="entry name" value="SAM-dependent_MTases_sf"/>
</dbReference>
<evidence type="ECO:0000313" key="3">
    <source>
        <dbReference type="EMBL" id="OUP52137.1"/>
    </source>
</evidence>
<comment type="caution">
    <text evidence="3">The sequence shown here is derived from an EMBL/GenBank/DDBJ whole genome shotgun (WGS) entry which is preliminary data.</text>
</comment>